<name>A0ABW9HJI1_9PSED</name>
<dbReference type="RefSeq" id="WP_409079488.1">
    <property type="nucleotide sequence ID" value="NZ_JAUKFF010000064.1"/>
</dbReference>
<dbReference type="Proteomes" id="UP001631987">
    <property type="component" value="Unassembled WGS sequence"/>
</dbReference>
<dbReference type="EMBL" id="JBJVNW010000048">
    <property type="protein sequence ID" value="MFM9521155.1"/>
    <property type="molecule type" value="Genomic_DNA"/>
</dbReference>
<feature type="non-terminal residue" evidence="1">
    <location>
        <position position="170"/>
    </location>
</feature>
<reference evidence="1 2" key="1">
    <citation type="submission" date="2024-12" db="EMBL/GenBank/DDBJ databases">
        <title>Pseudomonas species isolated from Lotus nodules promote plant growth.</title>
        <authorList>
            <person name="Yu Y.-H."/>
            <person name="Kurtenbach J."/>
            <person name="Crosbie D."/>
            <person name="Brachmann A."/>
            <person name="Marin M."/>
        </authorList>
    </citation>
    <scope>NUCLEOTIDE SEQUENCE [LARGE SCALE GENOMIC DNA]</scope>
    <source>
        <strain evidence="1 2">PLb12A</strain>
    </source>
</reference>
<protein>
    <recommendedName>
        <fullName evidence="3">Type I secretion target</fullName>
    </recommendedName>
</protein>
<organism evidence="1 2">
    <name type="scientific">Pseudomonas monachiensis</name>
    <dbReference type="NCBI Taxonomy" id="3060212"/>
    <lineage>
        <taxon>Bacteria</taxon>
        <taxon>Pseudomonadati</taxon>
        <taxon>Pseudomonadota</taxon>
        <taxon>Gammaproteobacteria</taxon>
        <taxon>Pseudomonadales</taxon>
        <taxon>Pseudomonadaceae</taxon>
        <taxon>Pseudomonas</taxon>
    </lineage>
</organism>
<evidence type="ECO:0000313" key="1">
    <source>
        <dbReference type="EMBL" id="MFM9521155.1"/>
    </source>
</evidence>
<accession>A0ABW9HJI1</accession>
<comment type="caution">
    <text evidence="1">The sequence shown here is derived from an EMBL/GenBank/DDBJ whole genome shotgun (WGS) entry which is preliminary data.</text>
</comment>
<gene>
    <name evidence="1" type="ORF">ACKKH4_28445</name>
</gene>
<sequence length="170" mass="17066">LQIHNNDDPITIGGLNVGGGELTVFEKNLSDGSNPDAPALTQNGTFTVTALDGVTTLTVGGIAVVTAGVAAGFPQSITTPLGSTLTITGFNAATGVVSYSYTLVDNEAHPTANGANSLPEQFAVTVVDDNGTTATGSLDVNIVDDLPNAVYDSNASTASETLLTLNGNVL</sequence>
<evidence type="ECO:0008006" key="3">
    <source>
        <dbReference type="Google" id="ProtNLM"/>
    </source>
</evidence>
<feature type="non-terminal residue" evidence="1">
    <location>
        <position position="1"/>
    </location>
</feature>
<keyword evidence="2" id="KW-1185">Reference proteome</keyword>
<proteinExistence type="predicted"/>
<evidence type="ECO:0000313" key="2">
    <source>
        <dbReference type="Proteomes" id="UP001631987"/>
    </source>
</evidence>